<protein>
    <submittedName>
        <fullName evidence="3">Uncharacterized protein</fullName>
    </submittedName>
</protein>
<name>A0A914CQE1_9BILA</name>
<feature type="compositionally biased region" description="Basic and acidic residues" evidence="1">
    <location>
        <begin position="67"/>
        <end position="83"/>
    </location>
</feature>
<evidence type="ECO:0000256" key="1">
    <source>
        <dbReference type="SAM" id="MobiDB-lite"/>
    </source>
</evidence>
<proteinExistence type="predicted"/>
<dbReference type="Proteomes" id="UP000887540">
    <property type="component" value="Unplaced"/>
</dbReference>
<feature type="region of interest" description="Disordered" evidence="1">
    <location>
        <begin position="1"/>
        <end position="105"/>
    </location>
</feature>
<feature type="compositionally biased region" description="Basic residues" evidence="1">
    <location>
        <begin position="84"/>
        <end position="93"/>
    </location>
</feature>
<dbReference type="AlphaFoldDB" id="A0A914CQE1"/>
<evidence type="ECO:0000313" key="3">
    <source>
        <dbReference type="WBParaSite" id="ACRNAN_scaffold1312.g13483.t1"/>
    </source>
</evidence>
<reference evidence="3" key="1">
    <citation type="submission" date="2022-11" db="UniProtKB">
        <authorList>
            <consortium name="WormBaseParasite"/>
        </authorList>
    </citation>
    <scope>IDENTIFICATION</scope>
</reference>
<dbReference type="WBParaSite" id="ACRNAN_scaffold1312.g13483.t1">
    <property type="protein sequence ID" value="ACRNAN_scaffold1312.g13483.t1"/>
    <property type="gene ID" value="ACRNAN_scaffold1312.g13483"/>
</dbReference>
<accession>A0A914CQE1</accession>
<keyword evidence="2" id="KW-1185">Reference proteome</keyword>
<evidence type="ECO:0000313" key="2">
    <source>
        <dbReference type="Proteomes" id="UP000887540"/>
    </source>
</evidence>
<sequence length="105" mass="11825">MKNVEGGTCAPKASDDHSAYTPHLFRSKKDQRNQLPAHKVLPGIRAENQEQNRSNAVDLIANPYAQEPRDHGSDRNKTAEKAKTKNAPKRQGKRNVYGDFEQEID</sequence>
<organism evidence="2 3">
    <name type="scientific">Acrobeloides nanus</name>
    <dbReference type="NCBI Taxonomy" id="290746"/>
    <lineage>
        <taxon>Eukaryota</taxon>
        <taxon>Metazoa</taxon>
        <taxon>Ecdysozoa</taxon>
        <taxon>Nematoda</taxon>
        <taxon>Chromadorea</taxon>
        <taxon>Rhabditida</taxon>
        <taxon>Tylenchina</taxon>
        <taxon>Cephalobomorpha</taxon>
        <taxon>Cephaloboidea</taxon>
        <taxon>Cephalobidae</taxon>
        <taxon>Acrobeloides</taxon>
    </lineage>
</organism>